<sequence length="378" mass="43844">MDSRREDTKYHKCELLGERVDVVTSFIDAGIFINTRRRLKRYNYFLETLKEVRLYTGFSNYLFLVIKSILNMISFLVVLTIISYRILREFSVYKNKTAGQFTASVLEVVMMVGHGYHSSELLFDKLISIFLIFCGFVIHLLVLVYAMEIWYKFYSCENMQNTVYDAVDAFIRYKALPVGNRNRIFLYLNFKYQRKYYKESTIVRIISDALRREILVRISRESTQSVILFNHLPESILEKLSASLSCEIYMPGDVIIKAGMFGRSMFFILAGTVVVKTPQGKEVCYLRDGAHFGEISLVVNVARVATVVVVTPCQVFRLNRHQFLSVVRHYPDLLKQIHTQALERYADTTTLHMDGPELTDRSELIQVTDTAVENRAPE</sequence>
<accession>A0A6J2YQG8</accession>
<dbReference type="PANTHER" id="PTHR45689">
    <property type="entry name" value="I[[H]] CHANNEL, ISOFORM E"/>
    <property type="match status" value="1"/>
</dbReference>
<evidence type="ECO:0000313" key="3">
    <source>
        <dbReference type="Proteomes" id="UP000504635"/>
    </source>
</evidence>
<dbReference type="PROSITE" id="PS50042">
    <property type="entry name" value="CNMP_BINDING_3"/>
    <property type="match status" value="1"/>
</dbReference>
<keyword evidence="1" id="KW-0472">Membrane</keyword>
<dbReference type="PANTHER" id="PTHR45689:SF14">
    <property type="entry name" value="CYCLIC NUCLEOTIDE-GATED CATION CHANNEL SUBUNIT A-LIKE PROTEIN"/>
    <property type="match status" value="1"/>
</dbReference>
<evidence type="ECO:0000256" key="1">
    <source>
        <dbReference type="SAM" id="Phobius"/>
    </source>
</evidence>
<dbReference type="SMART" id="SM00100">
    <property type="entry name" value="cNMP"/>
    <property type="match status" value="1"/>
</dbReference>
<evidence type="ECO:0000259" key="2">
    <source>
        <dbReference type="PROSITE" id="PS50042"/>
    </source>
</evidence>
<dbReference type="SUPFAM" id="SSF51206">
    <property type="entry name" value="cAMP-binding domain-like"/>
    <property type="match status" value="1"/>
</dbReference>
<dbReference type="InParanoid" id="A0A6J2YQG8"/>
<dbReference type="InterPro" id="IPR051413">
    <property type="entry name" value="K/Na_HCN_channel"/>
</dbReference>
<dbReference type="GO" id="GO:0005249">
    <property type="term" value="F:voltage-gated potassium channel activity"/>
    <property type="evidence" value="ECO:0007669"/>
    <property type="project" value="TreeGrafter"/>
</dbReference>
<dbReference type="GO" id="GO:0003254">
    <property type="term" value="P:regulation of membrane depolarization"/>
    <property type="evidence" value="ECO:0007669"/>
    <property type="project" value="TreeGrafter"/>
</dbReference>
<dbReference type="Gene3D" id="1.10.287.630">
    <property type="entry name" value="Helix hairpin bin"/>
    <property type="match status" value="1"/>
</dbReference>
<gene>
    <name evidence="4" type="primary">LOC115889235</name>
</gene>
<dbReference type="GO" id="GO:0035725">
    <property type="term" value="P:sodium ion transmembrane transport"/>
    <property type="evidence" value="ECO:0007669"/>
    <property type="project" value="TreeGrafter"/>
</dbReference>
<dbReference type="OrthoDB" id="2021138at2759"/>
<dbReference type="AlphaFoldDB" id="A0A6J2YQG8"/>
<dbReference type="GO" id="GO:0098855">
    <property type="term" value="C:HCN channel complex"/>
    <property type="evidence" value="ECO:0007669"/>
    <property type="project" value="TreeGrafter"/>
</dbReference>
<dbReference type="InterPro" id="IPR018490">
    <property type="entry name" value="cNMP-bd_dom_sf"/>
</dbReference>
<evidence type="ECO:0000313" key="4">
    <source>
        <dbReference type="RefSeq" id="XP_030765040.1"/>
    </source>
</evidence>
<proteinExistence type="predicted"/>
<dbReference type="InterPro" id="IPR000595">
    <property type="entry name" value="cNMP-bd_dom"/>
</dbReference>
<dbReference type="KEGG" id="soy:115889235"/>
<keyword evidence="1" id="KW-1133">Transmembrane helix</keyword>
<dbReference type="Pfam" id="PF00027">
    <property type="entry name" value="cNMP_binding"/>
    <property type="match status" value="1"/>
</dbReference>
<feature type="domain" description="Cyclic nucleotide-binding" evidence="2">
    <location>
        <begin position="228"/>
        <end position="344"/>
    </location>
</feature>
<feature type="transmembrane region" description="Helical" evidence="1">
    <location>
        <begin position="98"/>
        <end position="117"/>
    </location>
</feature>
<dbReference type="Gene3D" id="2.60.120.10">
    <property type="entry name" value="Jelly Rolls"/>
    <property type="match status" value="1"/>
</dbReference>
<keyword evidence="1" id="KW-0812">Transmembrane</keyword>
<protein>
    <submittedName>
        <fullName evidence="4">Potassium/sodium hyperpolarization-activated cyclic nucleotide-gated channel 2-like</fullName>
    </submittedName>
</protein>
<feature type="transmembrane region" description="Helical" evidence="1">
    <location>
        <begin position="61"/>
        <end position="86"/>
    </location>
</feature>
<dbReference type="InterPro" id="IPR014710">
    <property type="entry name" value="RmlC-like_jellyroll"/>
</dbReference>
<feature type="transmembrane region" description="Helical" evidence="1">
    <location>
        <begin position="129"/>
        <end position="151"/>
    </location>
</feature>
<organism evidence="3 4">
    <name type="scientific">Sitophilus oryzae</name>
    <name type="common">Rice weevil</name>
    <name type="synonym">Curculio oryzae</name>
    <dbReference type="NCBI Taxonomy" id="7048"/>
    <lineage>
        <taxon>Eukaryota</taxon>
        <taxon>Metazoa</taxon>
        <taxon>Ecdysozoa</taxon>
        <taxon>Arthropoda</taxon>
        <taxon>Hexapoda</taxon>
        <taxon>Insecta</taxon>
        <taxon>Pterygota</taxon>
        <taxon>Neoptera</taxon>
        <taxon>Endopterygota</taxon>
        <taxon>Coleoptera</taxon>
        <taxon>Polyphaga</taxon>
        <taxon>Cucujiformia</taxon>
        <taxon>Curculionidae</taxon>
        <taxon>Dryophthorinae</taxon>
        <taxon>Sitophilus</taxon>
    </lineage>
</organism>
<keyword evidence="3" id="KW-1185">Reference proteome</keyword>
<reference evidence="4" key="1">
    <citation type="submission" date="2025-08" db="UniProtKB">
        <authorList>
            <consortium name="RefSeq"/>
        </authorList>
    </citation>
    <scope>IDENTIFICATION</scope>
    <source>
        <tissue evidence="4">Gonads</tissue>
    </source>
</reference>
<dbReference type="RefSeq" id="XP_030765040.1">
    <property type="nucleotide sequence ID" value="XM_030909180.1"/>
</dbReference>
<dbReference type="CDD" id="cd00038">
    <property type="entry name" value="CAP_ED"/>
    <property type="match status" value="1"/>
</dbReference>
<name>A0A6J2YQG8_SITOR</name>
<dbReference type="GeneID" id="115889235"/>
<dbReference type="Proteomes" id="UP000504635">
    <property type="component" value="Unplaced"/>
</dbReference>